<feature type="region of interest" description="Disordered" evidence="1">
    <location>
        <begin position="1"/>
        <end position="23"/>
    </location>
</feature>
<accession>A0A3N4HIP5</accession>
<dbReference type="OrthoDB" id="5424209at2759"/>
<keyword evidence="3" id="KW-1185">Reference proteome</keyword>
<dbReference type="EMBL" id="ML119810">
    <property type="protein sequence ID" value="RPA73805.1"/>
    <property type="molecule type" value="Genomic_DNA"/>
</dbReference>
<reference evidence="2 3" key="1">
    <citation type="journal article" date="2018" name="Nat. Ecol. Evol.">
        <title>Pezizomycetes genomes reveal the molecular basis of ectomycorrhizal truffle lifestyle.</title>
        <authorList>
            <person name="Murat C."/>
            <person name="Payen T."/>
            <person name="Noel B."/>
            <person name="Kuo A."/>
            <person name="Morin E."/>
            <person name="Chen J."/>
            <person name="Kohler A."/>
            <person name="Krizsan K."/>
            <person name="Balestrini R."/>
            <person name="Da Silva C."/>
            <person name="Montanini B."/>
            <person name="Hainaut M."/>
            <person name="Levati E."/>
            <person name="Barry K.W."/>
            <person name="Belfiori B."/>
            <person name="Cichocki N."/>
            <person name="Clum A."/>
            <person name="Dockter R.B."/>
            <person name="Fauchery L."/>
            <person name="Guy J."/>
            <person name="Iotti M."/>
            <person name="Le Tacon F."/>
            <person name="Lindquist E.A."/>
            <person name="Lipzen A."/>
            <person name="Malagnac F."/>
            <person name="Mello A."/>
            <person name="Molinier V."/>
            <person name="Miyauchi S."/>
            <person name="Poulain J."/>
            <person name="Riccioni C."/>
            <person name="Rubini A."/>
            <person name="Sitrit Y."/>
            <person name="Splivallo R."/>
            <person name="Traeger S."/>
            <person name="Wang M."/>
            <person name="Zifcakova L."/>
            <person name="Wipf D."/>
            <person name="Zambonelli A."/>
            <person name="Paolocci F."/>
            <person name="Nowrousian M."/>
            <person name="Ottonello S."/>
            <person name="Baldrian P."/>
            <person name="Spatafora J.W."/>
            <person name="Henrissat B."/>
            <person name="Nagy L.G."/>
            <person name="Aury J.M."/>
            <person name="Wincker P."/>
            <person name="Grigoriev I.V."/>
            <person name="Bonfante P."/>
            <person name="Martin F.M."/>
        </authorList>
    </citation>
    <scope>NUCLEOTIDE SEQUENCE [LARGE SCALE GENOMIC DNA]</scope>
    <source>
        <strain evidence="2 3">RN42</strain>
    </source>
</reference>
<dbReference type="Proteomes" id="UP000275078">
    <property type="component" value="Unassembled WGS sequence"/>
</dbReference>
<dbReference type="SUPFAM" id="SSF50494">
    <property type="entry name" value="Trypsin-like serine proteases"/>
    <property type="match status" value="1"/>
</dbReference>
<dbReference type="AlphaFoldDB" id="A0A3N4HIP5"/>
<protein>
    <submittedName>
        <fullName evidence="2">Uncharacterized protein</fullName>
    </submittedName>
</protein>
<proteinExistence type="predicted"/>
<name>A0A3N4HIP5_ASCIM</name>
<evidence type="ECO:0000256" key="1">
    <source>
        <dbReference type="SAM" id="MobiDB-lite"/>
    </source>
</evidence>
<dbReference type="InterPro" id="IPR043504">
    <property type="entry name" value="Peptidase_S1_PA_chymotrypsin"/>
</dbReference>
<organism evidence="2 3">
    <name type="scientific">Ascobolus immersus RN42</name>
    <dbReference type="NCBI Taxonomy" id="1160509"/>
    <lineage>
        <taxon>Eukaryota</taxon>
        <taxon>Fungi</taxon>
        <taxon>Dikarya</taxon>
        <taxon>Ascomycota</taxon>
        <taxon>Pezizomycotina</taxon>
        <taxon>Pezizomycetes</taxon>
        <taxon>Pezizales</taxon>
        <taxon>Ascobolaceae</taxon>
        <taxon>Ascobolus</taxon>
    </lineage>
</organism>
<evidence type="ECO:0000313" key="3">
    <source>
        <dbReference type="Proteomes" id="UP000275078"/>
    </source>
</evidence>
<feature type="compositionally biased region" description="Basic and acidic residues" evidence="1">
    <location>
        <begin position="1"/>
        <end position="11"/>
    </location>
</feature>
<dbReference type="InterPro" id="IPR009003">
    <property type="entry name" value="Peptidase_S1_PA"/>
</dbReference>
<gene>
    <name evidence="2" type="ORF">BJ508DRAFT_366563</name>
</gene>
<sequence>MADMSRNEHPTTTKPSNAPSTSRFGVVVPRSIVPIEPDSCQAALLEYDWSSRQLDSFVDDDGRLTGQTLVGYRGVEEGTRTKNEAVPTILFTSNQPMTAFTEFQTSKLAQITSLPCTIRHTKPSRYTTLLMSDGIGVDSQPGSTATLGIVLREKTTEVQIILGNSHAFSIETALMVFDPNHLVSVYSPSDEMLASGYKTGITYWTIHGVRETAEIEGNGCMTSEWVVMAEDDAFRFSKKGDSGGVVVDMKGKVIGLMFASDEEVKKTESGDEYRWQLFTYFTPIAIVLRDNFAATGLELVPVE</sequence>
<evidence type="ECO:0000313" key="2">
    <source>
        <dbReference type="EMBL" id="RPA73805.1"/>
    </source>
</evidence>
<dbReference type="Gene3D" id="2.40.10.10">
    <property type="entry name" value="Trypsin-like serine proteases"/>
    <property type="match status" value="1"/>
</dbReference>
<feature type="compositionally biased region" description="Polar residues" evidence="1">
    <location>
        <begin position="12"/>
        <end position="23"/>
    </location>
</feature>